<keyword evidence="1" id="KW-0812">Transmembrane</keyword>
<feature type="transmembrane region" description="Helical" evidence="1">
    <location>
        <begin position="60"/>
        <end position="81"/>
    </location>
</feature>
<dbReference type="AlphaFoldDB" id="A0A8H7FB71"/>
<gene>
    <name evidence="3" type="ORF">Agabi119p4_671</name>
</gene>
<feature type="transmembrane region" description="Helical" evidence="1">
    <location>
        <begin position="12"/>
        <end position="33"/>
    </location>
</feature>
<evidence type="ECO:0000313" key="4">
    <source>
        <dbReference type="Proteomes" id="UP000629468"/>
    </source>
</evidence>
<dbReference type="EMBL" id="JABXXO010000001">
    <property type="protein sequence ID" value="KAF7784506.1"/>
    <property type="molecule type" value="Genomic_DNA"/>
</dbReference>
<organism evidence="3 4">
    <name type="scientific">Agaricus bisporus var. burnettii</name>
    <dbReference type="NCBI Taxonomy" id="192524"/>
    <lineage>
        <taxon>Eukaryota</taxon>
        <taxon>Fungi</taxon>
        <taxon>Dikarya</taxon>
        <taxon>Basidiomycota</taxon>
        <taxon>Agaricomycotina</taxon>
        <taxon>Agaricomycetes</taxon>
        <taxon>Agaricomycetidae</taxon>
        <taxon>Agaricales</taxon>
        <taxon>Agaricineae</taxon>
        <taxon>Agaricaceae</taxon>
        <taxon>Agaricus</taxon>
    </lineage>
</organism>
<sequence length="175" mass="19908">MADAFAALPGFYRLVFLYIEPLTTFIPFLFVWITPGAKWFFQEQVPYNIPASTPLDDRTYMVVTQLVNCYMLLGLLSSFVFRAVRDTLPNNPAAQERILGASFLALAIADATHVLATFIGLPENLRFSPQHWNVMTHGNITTTTLYLVTRVAWFMGIGRTRFYFGQKKSQRAKLT</sequence>
<keyword evidence="1" id="KW-0472">Membrane</keyword>
<dbReference type="OMA" id="TMAIWQL"/>
<feature type="domain" description="DUF7704" evidence="2">
    <location>
        <begin position="6"/>
        <end position="158"/>
    </location>
</feature>
<feature type="transmembrane region" description="Helical" evidence="1">
    <location>
        <begin position="140"/>
        <end position="158"/>
    </location>
</feature>
<evidence type="ECO:0000313" key="3">
    <source>
        <dbReference type="EMBL" id="KAF7784506.1"/>
    </source>
</evidence>
<reference evidence="3 4" key="1">
    <citation type="journal article" name="Sci. Rep.">
        <title>Telomere-to-telomere assembled and centromere annotated genomes of the two main subspecies of the button mushroom Agaricus bisporus reveal especially polymorphic chromosome ends.</title>
        <authorList>
            <person name="Sonnenberg A.S.M."/>
            <person name="Sedaghat-Telgerd N."/>
            <person name="Lavrijssen B."/>
            <person name="Ohm R.A."/>
            <person name="Hendrickx P.M."/>
            <person name="Scholtmeijer K."/>
            <person name="Baars J.J.P."/>
            <person name="van Peer A."/>
        </authorList>
    </citation>
    <scope>NUCLEOTIDE SEQUENCE [LARGE SCALE GENOMIC DNA]</scope>
    <source>
        <strain evidence="3 4">H119_p4</strain>
    </source>
</reference>
<dbReference type="PANTHER" id="PTHR37019:SF2">
    <property type="entry name" value="EXPERA DOMAIN-CONTAINING PROTEIN"/>
    <property type="match status" value="1"/>
</dbReference>
<dbReference type="Proteomes" id="UP000629468">
    <property type="component" value="Unassembled WGS sequence"/>
</dbReference>
<proteinExistence type="predicted"/>
<evidence type="ECO:0000259" key="2">
    <source>
        <dbReference type="Pfam" id="PF24803"/>
    </source>
</evidence>
<feature type="transmembrane region" description="Helical" evidence="1">
    <location>
        <begin position="101"/>
        <end position="120"/>
    </location>
</feature>
<protein>
    <recommendedName>
        <fullName evidence="2">DUF7704 domain-containing protein</fullName>
    </recommendedName>
</protein>
<dbReference type="Pfam" id="PF24803">
    <property type="entry name" value="DUF7704"/>
    <property type="match status" value="1"/>
</dbReference>
<dbReference type="InterPro" id="IPR056121">
    <property type="entry name" value="DUF7704"/>
</dbReference>
<accession>A0A8H7FB71</accession>
<dbReference type="PANTHER" id="PTHR37019">
    <property type="entry name" value="CHROMOSOME 1, WHOLE GENOME SHOTGUN SEQUENCE"/>
    <property type="match status" value="1"/>
</dbReference>
<name>A0A8H7FB71_AGABI</name>
<evidence type="ECO:0000256" key="1">
    <source>
        <dbReference type="SAM" id="Phobius"/>
    </source>
</evidence>
<comment type="caution">
    <text evidence="3">The sequence shown here is derived from an EMBL/GenBank/DDBJ whole genome shotgun (WGS) entry which is preliminary data.</text>
</comment>
<keyword evidence="1" id="KW-1133">Transmembrane helix</keyword>